<dbReference type="GeneTree" id="ENSGT00940000179865"/>
<sequence>MGNERNAKDDIDALAAEIEGAGASKEPKGKKKKKAGKKEDFDEDDIMKELEELSLETTGGKGKVNASEGHFSSKMIF</sequence>
<evidence type="ECO:0000313" key="3">
    <source>
        <dbReference type="Proteomes" id="UP000005207"/>
    </source>
</evidence>
<reference evidence="2" key="3">
    <citation type="submission" date="2025-09" db="UniProtKB">
        <authorList>
            <consortium name="Ensembl"/>
        </authorList>
    </citation>
    <scope>IDENTIFICATION</scope>
</reference>
<dbReference type="Proteomes" id="UP000005207">
    <property type="component" value="Linkage group LG23"/>
</dbReference>
<keyword evidence="3" id="KW-1185">Reference proteome</keyword>
<feature type="region of interest" description="Disordered" evidence="1">
    <location>
        <begin position="1"/>
        <end position="43"/>
    </location>
</feature>
<protein>
    <submittedName>
        <fullName evidence="2">Uncharacterized protein</fullName>
    </submittedName>
</protein>
<dbReference type="InParanoid" id="A0A669EBX2"/>
<dbReference type="AlphaFoldDB" id="A0A669EBX2"/>
<feature type="compositionally biased region" description="Basic and acidic residues" evidence="1">
    <location>
        <begin position="1"/>
        <end position="11"/>
    </location>
</feature>
<reference evidence="3" key="1">
    <citation type="submission" date="2012-01" db="EMBL/GenBank/DDBJ databases">
        <title>The Genome Sequence of Oreochromis niloticus (Nile Tilapia).</title>
        <authorList>
            <consortium name="Broad Institute Genome Assembly Team"/>
            <consortium name="Broad Institute Sequencing Platform"/>
            <person name="Di Palma F."/>
            <person name="Johnson J."/>
            <person name="Lander E.S."/>
            <person name="Lindblad-Toh K."/>
        </authorList>
    </citation>
    <scope>NUCLEOTIDE SEQUENCE [LARGE SCALE GENOMIC DNA]</scope>
</reference>
<organism evidence="2 3">
    <name type="scientific">Oreochromis niloticus</name>
    <name type="common">Nile tilapia</name>
    <name type="synonym">Tilapia nilotica</name>
    <dbReference type="NCBI Taxonomy" id="8128"/>
    <lineage>
        <taxon>Eukaryota</taxon>
        <taxon>Metazoa</taxon>
        <taxon>Chordata</taxon>
        <taxon>Craniata</taxon>
        <taxon>Vertebrata</taxon>
        <taxon>Euteleostomi</taxon>
        <taxon>Actinopterygii</taxon>
        <taxon>Neopterygii</taxon>
        <taxon>Teleostei</taxon>
        <taxon>Neoteleostei</taxon>
        <taxon>Acanthomorphata</taxon>
        <taxon>Ovalentaria</taxon>
        <taxon>Cichlomorphae</taxon>
        <taxon>Cichliformes</taxon>
        <taxon>Cichlidae</taxon>
        <taxon>African cichlids</taxon>
        <taxon>Pseudocrenilabrinae</taxon>
        <taxon>Oreochromini</taxon>
        <taxon>Oreochromis</taxon>
    </lineage>
</organism>
<feature type="region of interest" description="Disordered" evidence="1">
    <location>
        <begin position="57"/>
        <end position="77"/>
    </location>
</feature>
<dbReference type="Ensembl" id="ENSONIT00000063129.1">
    <property type="protein sequence ID" value="ENSONIP00000070530.1"/>
    <property type="gene ID" value="ENSONIG00000040176.1"/>
</dbReference>
<accession>A0A669EBX2</accession>
<evidence type="ECO:0000313" key="2">
    <source>
        <dbReference type="Ensembl" id="ENSONIP00000070530.1"/>
    </source>
</evidence>
<proteinExistence type="predicted"/>
<evidence type="ECO:0000256" key="1">
    <source>
        <dbReference type="SAM" id="MobiDB-lite"/>
    </source>
</evidence>
<name>A0A669EBX2_ORENI</name>
<reference evidence="2" key="2">
    <citation type="submission" date="2025-08" db="UniProtKB">
        <authorList>
            <consortium name="Ensembl"/>
        </authorList>
    </citation>
    <scope>IDENTIFICATION</scope>
</reference>